<feature type="domain" description="SET" evidence="3">
    <location>
        <begin position="56"/>
        <end position="364"/>
    </location>
</feature>
<protein>
    <recommendedName>
        <fullName evidence="6">SET domain-containing protein</fullName>
    </recommendedName>
</protein>
<dbReference type="InterPro" id="IPR036034">
    <property type="entry name" value="PDZ_sf"/>
</dbReference>
<evidence type="ECO:0008006" key="6">
    <source>
        <dbReference type="Google" id="ProtNLM"/>
    </source>
</evidence>
<dbReference type="OrthoDB" id="438641at2759"/>
<evidence type="ECO:0000256" key="1">
    <source>
        <dbReference type="SAM" id="MobiDB-lite"/>
    </source>
</evidence>
<accession>A0A813HJM7</accession>
<dbReference type="SUPFAM" id="SSF50156">
    <property type="entry name" value="PDZ domain-like"/>
    <property type="match status" value="1"/>
</dbReference>
<feature type="region of interest" description="Disordered" evidence="1">
    <location>
        <begin position="1"/>
        <end position="49"/>
    </location>
</feature>
<reference evidence="4" key="1">
    <citation type="submission" date="2021-02" db="EMBL/GenBank/DDBJ databases">
        <authorList>
            <person name="Dougan E. K."/>
            <person name="Rhodes N."/>
            <person name="Thang M."/>
            <person name="Chan C."/>
        </authorList>
    </citation>
    <scope>NUCLEOTIDE SEQUENCE</scope>
</reference>
<keyword evidence="5" id="KW-1185">Reference proteome</keyword>
<dbReference type="SUPFAM" id="SSF82199">
    <property type="entry name" value="SET domain"/>
    <property type="match status" value="1"/>
</dbReference>
<dbReference type="Gene3D" id="2.30.42.10">
    <property type="match status" value="1"/>
</dbReference>
<gene>
    <name evidence="4" type="ORF">PGLA1383_LOCUS53011</name>
</gene>
<dbReference type="AlphaFoldDB" id="A0A813HJM7"/>
<evidence type="ECO:0000313" key="4">
    <source>
        <dbReference type="EMBL" id="CAE8637682.1"/>
    </source>
</evidence>
<dbReference type="PROSITE" id="PS50106">
    <property type="entry name" value="PDZ"/>
    <property type="match status" value="1"/>
</dbReference>
<dbReference type="CDD" id="cd00136">
    <property type="entry name" value="PDZ_canonical"/>
    <property type="match status" value="1"/>
</dbReference>
<feature type="compositionally biased region" description="Basic and acidic residues" evidence="1">
    <location>
        <begin position="16"/>
        <end position="42"/>
    </location>
</feature>
<evidence type="ECO:0000313" key="5">
    <source>
        <dbReference type="Proteomes" id="UP000654075"/>
    </source>
</evidence>
<evidence type="ECO:0000259" key="3">
    <source>
        <dbReference type="PROSITE" id="PS50280"/>
    </source>
</evidence>
<dbReference type="InterPro" id="IPR050869">
    <property type="entry name" value="H3K4_H4K5_MeTrfase"/>
</dbReference>
<comment type="caution">
    <text evidence="4">The sequence shown here is derived from an EMBL/GenBank/DDBJ whole genome shotgun (WGS) entry which is preliminary data.</text>
</comment>
<dbReference type="Gene3D" id="2.170.270.10">
    <property type="entry name" value="SET domain"/>
    <property type="match status" value="1"/>
</dbReference>
<dbReference type="OMA" id="HSHECEE"/>
<dbReference type="InterPro" id="IPR046341">
    <property type="entry name" value="SET_dom_sf"/>
</dbReference>
<dbReference type="Proteomes" id="UP000654075">
    <property type="component" value="Unassembled WGS sequence"/>
</dbReference>
<feature type="domain" description="PDZ" evidence="2">
    <location>
        <begin position="121"/>
        <end position="182"/>
    </location>
</feature>
<evidence type="ECO:0000259" key="2">
    <source>
        <dbReference type="PROSITE" id="PS50106"/>
    </source>
</evidence>
<dbReference type="EMBL" id="CAJNNV010031745">
    <property type="protein sequence ID" value="CAE8637682.1"/>
    <property type="molecule type" value="Genomic_DNA"/>
</dbReference>
<dbReference type="CDD" id="cd20071">
    <property type="entry name" value="SET_SMYD"/>
    <property type="match status" value="1"/>
</dbReference>
<dbReference type="Pfam" id="PF00856">
    <property type="entry name" value="SET"/>
    <property type="match status" value="1"/>
</dbReference>
<sequence length="402" mass="43247">MDGSAEQVGPSDGPGEETRPEQGDETKEDKGIVSGDSKAEKNRQKREKKKALQAAPFFCLKAERKDAGPGRGQGLFASEAIKKGETLVCVSPAISVIFDAAATQVCSFCFRHLRASAATRKVLLKRGPTGGFGILIDGDIVTGFADGSPNAERLTVGDVLAAIGGEPVGDVSAVSLIKKTSGDTLEISLAPLRQCHRCGRLACCLSCAETGCLSWHSHECEELMRMSPEERKGDTSVLRMLLRYKALQERGDWCGPSPAGKEALSLLPTLQATSTSIPAQLLSKLSKSTGVDAETCSRIIFQIRTNAAEIHRGRKVGCALSVYVGYANHDCDANAGASVDADGHACITATRSLEQGEEVLISYVDRHAPFRERQKILREHYGFYCRCKRCVAEEREGLEQNA</sequence>
<dbReference type="PROSITE" id="PS50280">
    <property type="entry name" value="SET"/>
    <property type="match status" value="1"/>
</dbReference>
<name>A0A813HJM7_POLGL</name>
<dbReference type="InterPro" id="IPR001214">
    <property type="entry name" value="SET_dom"/>
</dbReference>
<proteinExistence type="predicted"/>
<organism evidence="4 5">
    <name type="scientific">Polarella glacialis</name>
    <name type="common">Dinoflagellate</name>
    <dbReference type="NCBI Taxonomy" id="89957"/>
    <lineage>
        <taxon>Eukaryota</taxon>
        <taxon>Sar</taxon>
        <taxon>Alveolata</taxon>
        <taxon>Dinophyceae</taxon>
        <taxon>Suessiales</taxon>
        <taxon>Suessiaceae</taxon>
        <taxon>Polarella</taxon>
    </lineage>
</organism>
<dbReference type="InterPro" id="IPR001478">
    <property type="entry name" value="PDZ"/>
</dbReference>
<dbReference type="PANTHER" id="PTHR12197">
    <property type="entry name" value="HISTONE-LYSINE N-METHYLTRANSFERASE SMYD"/>
    <property type="match status" value="1"/>
</dbReference>